<reference evidence="2 3" key="1">
    <citation type="journal article" date="2019" name="Int. J. Syst. Evol. Microbiol.">
        <title>The Global Catalogue of Microorganisms (GCM) 10K type strain sequencing project: providing services to taxonomists for standard genome sequencing and annotation.</title>
        <authorList>
            <consortium name="The Broad Institute Genomics Platform"/>
            <consortium name="The Broad Institute Genome Sequencing Center for Infectious Disease"/>
            <person name="Wu L."/>
            <person name="Ma J."/>
        </authorList>
    </citation>
    <scope>NUCLEOTIDE SEQUENCE [LARGE SCALE GENOMIC DNA]</scope>
    <source>
        <strain evidence="2 3">JCM 15974</strain>
    </source>
</reference>
<accession>A0ABN1J012</accession>
<comment type="caution">
    <text evidence="2">The sequence shown here is derived from an EMBL/GenBank/DDBJ whole genome shotgun (WGS) entry which is preliminary data.</text>
</comment>
<evidence type="ECO:0000313" key="3">
    <source>
        <dbReference type="Proteomes" id="UP001501758"/>
    </source>
</evidence>
<gene>
    <name evidence="2" type="ORF">GCM10009430_29330</name>
</gene>
<keyword evidence="3" id="KW-1185">Reference proteome</keyword>
<sequence length="145" mass="16831">MTIKIIYQWSYIVIATIISTITLFYYAKELPELISNDKLSKEIVMCTGQLIWQGGIIMLCIKRKIHTYLCHMITVSLLGSLVLISLLFLYQIALISLEIKVLLFLIVVSLMIIEHARRVKKLKLPSYLTATWVLYRLAWLPILLF</sequence>
<name>A0ABN1J012_9FLAO</name>
<dbReference type="EMBL" id="BAAAGE010000003">
    <property type="protein sequence ID" value="GAA0724687.1"/>
    <property type="molecule type" value="Genomic_DNA"/>
</dbReference>
<evidence type="ECO:0000313" key="2">
    <source>
        <dbReference type="EMBL" id="GAA0724687.1"/>
    </source>
</evidence>
<protein>
    <submittedName>
        <fullName evidence="2">Uncharacterized protein</fullName>
    </submittedName>
</protein>
<feature type="transmembrane region" description="Helical" evidence="1">
    <location>
        <begin position="68"/>
        <end position="88"/>
    </location>
</feature>
<keyword evidence="1" id="KW-1133">Transmembrane helix</keyword>
<dbReference type="RefSeq" id="WP_343913053.1">
    <property type="nucleotide sequence ID" value="NZ_BAAAGE010000003.1"/>
</dbReference>
<keyword evidence="1" id="KW-0472">Membrane</keyword>
<dbReference type="Proteomes" id="UP001501758">
    <property type="component" value="Unassembled WGS sequence"/>
</dbReference>
<feature type="transmembrane region" description="Helical" evidence="1">
    <location>
        <begin position="94"/>
        <end position="113"/>
    </location>
</feature>
<feature type="transmembrane region" description="Helical" evidence="1">
    <location>
        <begin position="9"/>
        <end position="27"/>
    </location>
</feature>
<organism evidence="2 3">
    <name type="scientific">Aquimarina litoralis</name>
    <dbReference type="NCBI Taxonomy" id="584605"/>
    <lineage>
        <taxon>Bacteria</taxon>
        <taxon>Pseudomonadati</taxon>
        <taxon>Bacteroidota</taxon>
        <taxon>Flavobacteriia</taxon>
        <taxon>Flavobacteriales</taxon>
        <taxon>Flavobacteriaceae</taxon>
        <taxon>Aquimarina</taxon>
    </lineage>
</organism>
<keyword evidence="1" id="KW-0812">Transmembrane</keyword>
<evidence type="ECO:0000256" key="1">
    <source>
        <dbReference type="SAM" id="Phobius"/>
    </source>
</evidence>
<proteinExistence type="predicted"/>
<feature type="transmembrane region" description="Helical" evidence="1">
    <location>
        <begin position="39"/>
        <end position="61"/>
    </location>
</feature>